<comment type="caution">
    <text evidence="8">The sequence shown here is derived from an EMBL/GenBank/DDBJ whole genome shotgun (WGS) entry which is preliminary data.</text>
</comment>
<protein>
    <recommendedName>
        <fullName evidence="5">MMS19 nucleotide excision repair protein</fullName>
    </recommendedName>
</protein>
<keyword evidence="5" id="KW-0234">DNA repair</keyword>
<comment type="function">
    <text evidence="5">Key component of the cytosolic iron-sulfur protein assembly (CIA) complex, a multiprotein complex that mediates the incorporation of iron-sulfur cluster into apoproteins specifically involved in DNA metabolism and genomic integrity. In the CIA complex, MMS19 acts as an adapter between early-acting CIA components and a subset of cellular target iron-sulfur proteins.</text>
</comment>
<name>A0A2J7QSK0_9NEOP</name>
<dbReference type="InterPro" id="IPR024687">
    <property type="entry name" value="MMS19_C"/>
</dbReference>
<dbReference type="InterPro" id="IPR016024">
    <property type="entry name" value="ARM-type_fold"/>
</dbReference>
<gene>
    <name evidence="8" type="ORF">B7P43_G00763</name>
</gene>
<keyword evidence="5" id="KW-0206">Cytoskeleton</keyword>
<dbReference type="FunCoup" id="A0A2J7QSK0">
    <property type="interactions" value="2067"/>
</dbReference>
<dbReference type="Pfam" id="PF14500">
    <property type="entry name" value="MMS19_N"/>
    <property type="match status" value="1"/>
</dbReference>
<dbReference type="GO" id="GO:0097361">
    <property type="term" value="C:cytosolic [4Fe-4S] assembly targeting complex"/>
    <property type="evidence" value="ECO:0007669"/>
    <property type="project" value="UniProtKB-UniRule"/>
</dbReference>
<organism evidence="8 9">
    <name type="scientific">Cryptotermes secundus</name>
    <dbReference type="NCBI Taxonomy" id="105785"/>
    <lineage>
        <taxon>Eukaryota</taxon>
        <taxon>Metazoa</taxon>
        <taxon>Ecdysozoa</taxon>
        <taxon>Arthropoda</taxon>
        <taxon>Hexapoda</taxon>
        <taxon>Insecta</taxon>
        <taxon>Pterygota</taxon>
        <taxon>Neoptera</taxon>
        <taxon>Polyneoptera</taxon>
        <taxon>Dictyoptera</taxon>
        <taxon>Blattodea</taxon>
        <taxon>Blattoidea</taxon>
        <taxon>Termitoidae</taxon>
        <taxon>Kalotermitidae</taxon>
        <taxon>Cryptotermitinae</taxon>
        <taxon>Cryptotermes</taxon>
    </lineage>
</organism>
<comment type="subunit">
    <text evidence="5">Component of the CIA complex.</text>
</comment>
<dbReference type="OrthoDB" id="342900at2759"/>
<dbReference type="PANTHER" id="PTHR12891:SF0">
    <property type="entry name" value="MMS19 NUCLEOTIDE EXCISION REPAIR PROTEIN HOMOLOG"/>
    <property type="match status" value="1"/>
</dbReference>
<evidence type="ECO:0000256" key="3">
    <source>
        <dbReference type="ARBA" id="ARBA00022737"/>
    </source>
</evidence>
<dbReference type="GO" id="GO:0005819">
    <property type="term" value="C:spindle"/>
    <property type="evidence" value="ECO:0007669"/>
    <property type="project" value="UniProtKB-SubCell"/>
</dbReference>
<dbReference type="Gene3D" id="1.25.10.10">
    <property type="entry name" value="Leucine-rich Repeat Variant"/>
    <property type="match status" value="3"/>
</dbReference>
<evidence type="ECO:0000256" key="1">
    <source>
        <dbReference type="ARBA" id="ARBA00004123"/>
    </source>
</evidence>
<feature type="domain" description="MMS19 C-terminal" evidence="6">
    <location>
        <begin position="545"/>
        <end position="959"/>
    </location>
</feature>
<accession>A0A2J7QSK0</accession>
<evidence type="ECO:0000259" key="7">
    <source>
        <dbReference type="Pfam" id="PF14500"/>
    </source>
</evidence>
<keyword evidence="5" id="KW-0227">DNA damage</keyword>
<keyword evidence="3" id="KW-0677">Repeat</keyword>
<dbReference type="EMBL" id="NEVH01011876">
    <property type="protein sequence ID" value="PNF31560.1"/>
    <property type="molecule type" value="Genomic_DNA"/>
</dbReference>
<comment type="subcellular location">
    <subcellularLocation>
        <location evidence="5">Cytoplasm</location>
        <location evidence="5">Cytoskeleton</location>
        <location evidence="5">Spindle</location>
    </subcellularLocation>
    <subcellularLocation>
        <location evidence="1 5">Nucleus</location>
    </subcellularLocation>
</comment>
<evidence type="ECO:0000256" key="4">
    <source>
        <dbReference type="ARBA" id="ARBA00023242"/>
    </source>
</evidence>
<evidence type="ECO:0000256" key="5">
    <source>
        <dbReference type="RuleBase" id="RU367072"/>
    </source>
</evidence>
<sequence>MPNMEVEADAGWLDGVVNEAIMDDKILVDKCCSIANGIQSQSGGLLKLVEKLGITLTDKNPELREKGTRILAEVLQNLPRDCLQKSEVHFITTFFCDRLKDHNAVIPAALQGIHAVIQMNNLPEDSPAHIVTGLFQHVHCQSQKQADRHVIYKILEAFIQNYKEEWKLLGPDFVFGVISMVDGERDPRNLLQLFGMFPHFIRTFPLGHLTEEMFEVMACYFPVDFYSISSTPNAITRDDLAAALLQCLIASPAFAEFCIPLLLEKLDSQLRIAKLDSLRLLQECCKTFTVGGMEKHLYDLFQSLHREIVPGTDKELCEEALVALKELIHMLSIVPVDKDQVNLLHKVLENIISVTCRELRDVQLSLFLPTVRMLLTITQASSVACNQVVTVVVPLLLNQYHKVSSLEGKTIVLQTLTMFLAVCEEQHVTPTTVPILAPIWVDIQSLYMNAAQHVKCEIRVEGIHGFLISARSLCHETRQEVYELLCTYVKQEDSAQVRQEVTACLKVLAKLYPDEVMEAVVLSRLQWNTDPGSEDEHNALVVARCLDALCAVAVAEPFTEYLVPRILSFITGKYQADECSAGIRSLRTLVEAPESGSKVHTYLCVQCGAVSGLVTWWLHGIQENRYPQIFCNEDLLVDCATIVSTILRTQSESFQSDIVTEFIPYFLDSGLNPEENNFKPLMASSSWHVTQSVVLLEALLSPVRQDVNIPPLSCLVMQLQTLAIHTSHPLTSRSAARFVASLVNKAHDDEPLAVLLSNLLVTLLDTLDQDDIPVMKATNAVNLFAWLTKALVMRGHRQTDIWVGKLIAMLSHDAVGTCVAEGFKLIMIQNEEYMNSDNYGNIRILYRQRFFQTFPELVEHYHHAAQPVRCNFLIALAYMLQGVPRVVLTMSLPELIPLLVESLEQSKVVLLLSILEILRDLLESKHSVLEGHIQTFLPRFLKLTRFQDSLKVRIAALQCALQMCNYPTHLLLPYKQQTVHELGSCLDDPKRLVRQQAVSTRSRWYLIGASGEPTKT</sequence>
<dbReference type="InterPro" id="IPR029240">
    <property type="entry name" value="MMS19_N"/>
</dbReference>
<dbReference type="GO" id="GO:0005634">
    <property type="term" value="C:nucleus"/>
    <property type="evidence" value="ECO:0007669"/>
    <property type="project" value="UniProtKB-SubCell"/>
</dbReference>
<keyword evidence="4 5" id="KW-0539">Nucleus</keyword>
<dbReference type="SUPFAM" id="SSF48371">
    <property type="entry name" value="ARM repeat"/>
    <property type="match status" value="2"/>
</dbReference>
<dbReference type="InterPro" id="IPR011989">
    <property type="entry name" value="ARM-like"/>
</dbReference>
<dbReference type="Proteomes" id="UP000235965">
    <property type="component" value="Unassembled WGS sequence"/>
</dbReference>
<evidence type="ECO:0000313" key="8">
    <source>
        <dbReference type="EMBL" id="PNF31560.1"/>
    </source>
</evidence>
<comment type="similarity">
    <text evidence="2 5">Belongs to the MET18/MMS19 family.</text>
</comment>
<evidence type="ECO:0000313" key="9">
    <source>
        <dbReference type="Proteomes" id="UP000235965"/>
    </source>
</evidence>
<dbReference type="InterPro" id="IPR039920">
    <property type="entry name" value="MMS19"/>
</dbReference>
<proteinExistence type="inferred from homology"/>
<dbReference type="PANTHER" id="PTHR12891">
    <property type="entry name" value="DNA REPAIR/TRANSCRIPTION PROTEIN MET18/MMS19"/>
    <property type="match status" value="1"/>
</dbReference>
<dbReference type="GO" id="GO:0051604">
    <property type="term" value="P:protein maturation"/>
    <property type="evidence" value="ECO:0007669"/>
    <property type="project" value="UniProtKB-UniRule"/>
</dbReference>
<evidence type="ECO:0000259" key="6">
    <source>
        <dbReference type="Pfam" id="PF12460"/>
    </source>
</evidence>
<dbReference type="InParanoid" id="A0A2J7QSK0"/>
<dbReference type="AlphaFoldDB" id="A0A2J7QSK0"/>
<dbReference type="GO" id="GO:0016226">
    <property type="term" value="P:iron-sulfur cluster assembly"/>
    <property type="evidence" value="ECO:0007669"/>
    <property type="project" value="UniProtKB-UniRule"/>
</dbReference>
<reference evidence="8 9" key="1">
    <citation type="submission" date="2017-12" db="EMBL/GenBank/DDBJ databases">
        <title>Hemimetabolous genomes reveal molecular basis of termite eusociality.</title>
        <authorList>
            <person name="Harrison M.C."/>
            <person name="Jongepier E."/>
            <person name="Robertson H.M."/>
            <person name="Arning N."/>
            <person name="Bitard-Feildel T."/>
            <person name="Chao H."/>
            <person name="Childers C.P."/>
            <person name="Dinh H."/>
            <person name="Doddapaneni H."/>
            <person name="Dugan S."/>
            <person name="Gowin J."/>
            <person name="Greiner C."/>
            <person name="Han Y."/>
            <person name="Hu H."/>
            <person name="Hughes D.S.T."/>
            <person name="Huylmans A.-K."/>
            <person name="Kemena C."/>
            <person name="Kremer L.P.M."/>
            <person name="Lee S.L."/>
            <person name="Lopez-Ezquerra A."/>
            <person name="Mallet L."/>
            <person name="Monroy-Kuhn J.M."/>
            <person name="Moser A."/>
            <person name="Murali S.C."/>
            <person name="Muzny D.M."/>
            <person name="Otani S."/>
            <person name="Piulachs M.-D."/>
            <person name="Poelchau M."/>
            <person name="Qu J."/>
            <person name="Schaub F."/>
            <person name="Wada-Katsumata A."/>
            <person name="Worley K.C."/>
            <person name="Xie Q."/>
            <person name="Ylla G."/>
            <person name="Poulsen M."/>
            <person name="Gibbs R.A."/>
            <person name="Schal C."/>
            <person name="Richards S."/>
            <person name="Belles X."/>
            <person name="Korb J."/>
            <person name="Bornberg-Bauer E."/>
        </authorList>
    </citation>
    <scope>NUCLEOTIDE SEQUENCE [LARGE SCALE GENOMIC DNA]</scope>
    <source>
        <tissue evidence="8">Whole body</tissue>
    </source>
</reference>
<dbReference type="Pfam" id="PF12460">
    <property type="entry name" value="MMS19_C"/>
    <property type="match status" value="1"/>
</dbReference>
<keyword evidence="5" id="KW-0963">Cytoplasm</keyword>
<feature type="domain" description="MMS19 N-terminal" evidence="7">
    <location>
        <begin position="49"/>
        <end position="309"/>
    </location>
</feature>
<keyword evidence="9" id="KW-1185">Reference proteome</keyword>
<dbReference type="STRING" id="105785.A0A2J7QSK0"/>
<dbReference type="GO" id="GO:0006281">
    <property type="term" value="P:DNA repair"/>
    <property type="evidence" value="ECO:0007669"/>
    <property type="project" value="UniProtKB-UniRule"/>
</dbReference>
<evidence type="ECO:0000256" key="2">
    <source>
        <dbReference type="ARBA" id="ARBA00009340"/>
    </source>
</evidence>